<dbReference type="PANTHER" id="PTHR10894">
    <property type="entry name" value="NUCLEOLAR PROTEIN 5 NUCLEOLAR PROTEIN NOP5 NOP58"/>
    <property type="match status" value="1"/>
</dbReference>
<dbReference type="STRING" id="4572.M7YL80"/>
<organism evidence="1">
    <name type="scientific">Triticum urartu</name>
    <name type="common">Red wild einkorn</name>
    <name type="synonym">Crithodium urartu</name>
    <dbReference type="NCBI Taxonomy" id="4572"/>
    <lineage>
        <taxon>Eukaryota</taxon>
        <taxon>Viridiplantae</taxon>
        <taxon>Streptophyta</taxon>
        <taxon>Embryophyta</taxon>
        <taxon>Tracheophyta</taxon>
        <taxon>Spermatophyta</taxon>
        <taxon>Magnoliopsida</taxon>
        <taxon>Liliopsida</taxon>
        <taxon>Poales</taxon>
        <taxon>Poaceae</taxon>
        <taxon>BOP clade</taxon>
        <taxon>Pooideae</taxon>
        <taxon>Triticodae</taxon>
        <taxon>Triticeae</taxon>
        <taxon>Triticinae</taxon>
        <taxon>Triticum</taxon>
    </lineage>
</organism>
<accession>M7YL80</accession>
<dbReference type="GO" id="GO:0030515">
    <property type="term" value="F:snoRNA binding"/>
    <property type="evidence" value="ECO:0007669"/>
    <property type="project" value="InterPro"/>
</dbReference>
<sequence length="404" mass="46888">MPHPVFPPVTNFPINKKKNLGFCKMLFETPSGFAIFTFDMRYLHKDIEFLKMHTFRRFEDKSDAINLTTRRVGPRMISLICKYCLLGELIIVGSLEYKSILEENLRRACSYNDIVREIMWGMQNLMPLLIPQEQSVFTKADPLPICKGLDMLLSRHGIDNVKQEWINEDILQLALKVYHVDLRENEHSKFLRRSLGLDKHLKAISGFDAKDWDLVKLATALKTMVDPNANILPLDKAFEMFSHEEAKLIKLDAPKYEDLLDRDTISEIYDDIVAFREYVDKVLLKLRHLLKKAEAALETEDVMEKAATNGVDSMQQVDHTCLAVDLEVPNQQCHITVYRVVYANQFMVEVFKINQQGQNMLMQMVQKSRHPVKRVEGMMQENEADNASLEEQRNAKFWMEPGMT</sequence>
<dbReference type="GO" id="GO:0032040">
    <property type="term" value="C:small-subunit processome"/>
    <property type="evidence" value="ECO:0007669"/>
    <property type="project" value="InterPro"/>
</dbReference>
<gene>
    <name evidence="1" type="ORF">TRIUR3_27710</name>
</gene>
<dbReference type="InterPro" id="IPR045056">
    <property type="entry name" value="Nop56/Nop58"/>
</dbReference>
<dbReference type="EMBL" id="KD253143">
    <property type="protein sequence ID" value="EMS48047.1"/>
    <property type="molecule type" value="Genomic_DNA"/>
</dbReference>
<protein>
    <submittedName>
        <fullName evidence="1">Uncharacterized protein</fullName>
    </submittedName>
</protein>
<proteinExistence type="predicted"/>
<dbReference type="GO" id="GO:0031428">
    <property type="term" value="C:box C/D methylation guide snoRNP complex"/>
    <property type="evidence" value="ECO:0007669"/>
    <property type="project" value="InterPro"/>
</dbReference>
<dbReference type="PANTHER" id="PTHR10894:SF35">
    <property type="entry name" value="PROTEIN, PUTATIVE, EXPRESSED-RELATED"/>
    <property type="match status" value="1"/>
</dbReference>
<reference evidence="1" key="1">
    <citation type="journal article" date="2013" name="Nature">
        <title>Draft genome of the wheat A-genome progenitor Triticum urartu.</title>
        <authorList>
            <person name="Ling H.Q."/>
            <person name="Zhao S."/>
            <person name="Liu D."/>
            <person name="Wang J."/>
            <person name="Sun H."/>
            <person name="Zhang C."/>
            <person name="Fan H."/>
            <person name="Li D."/>
            <person name="Dong L."/>
            <person name="Tao Y."/>
            <person name="Gao C."/>
            <person name="Wu H."/>
            <person name="Li Y."/>
            <person name="Cui Y."/>
            <person name="Guo X."/>
            <person name="Zheng S."/>
            <person name="Wang B."/>
            <person name="Yu K."/>
            <person name="Liang Q."/>
            <person name="Yang W."/>
            <person name="Lou X."/>
            <person name="Chen J."/>
            <person name="Feng M."/>
            <person name="Jian J."/>
            <person name="Zhang X."/>
            <person name="Luo G."/>
            <person name="Jiang Y."/>
            <person name="Liu J."/>
            <person name="Wang Z."/>
            <person name="Sha Y."/>
            <person name="Zhang B."/>
            <person name="Wu H."/>
            <person name="Tang D."/>
            <person name="Shen Q."/>
            <person name="Xue P."/>
            <person name="Zou S."/>
            <person name="Wang X."/>
            <person name="Liu X."/>
            <person name="Wang F."/>
            <person name="Yang Y."/>
            <person name="An X."/>
            <person name="Dong Z."/>
            <person name="Zhang K."/>
            <person name="Zhang X."/>
            <person name="Luo M.C."/>
            <person name="Dvorak J."/>
            <person name="Tong Y."/>
            <person name="Wang J."/>
            <person name="Yang H."/>
            <person name="Li Z."/>
            <person name="Wang D."/>
            <person name="Zhang A."/>
            <person name="Wang J."/>
        </authorList>
    </citation>
    <scope>NUCLEOTIDE SEQUENCE</scope>
</reference>
<evidence type="ECO:0000313" key="1">
    <source>
        <dbReference type="EMBL" id="EMS48047.1"/>
    </source>
</evidence>
<dbReference type="AlphaFoldDB" id="M7YL80"/>
<name>M7YL80_TRIUA</name>